<evidence type="ECO:0000259" key="3">
    <source>
        <dbReference type="PROSITE" id="PS50893"/>
    </source>
</evidence>
<evidence type="ECO:0000313" key="4">
    <source>
        <dbReference type="EMBL" id="GAA4423344.1"/>
    </source>
</evidence>
<dbReference type="InterPro" id="IPR003593">
    <property type="entry name" value="AAA+_ATPase"/>
</dbReference>
<dbReference type="Proteomes" id="UP001500622">
    <property type="component" value="Unassembled WGS sequence"/>
</dbReference>
<dbReference type="InterPro" id="IPR003439">
    <property type="entry name" value="ABC_transporter-like_ATP-bd"/>
</dbReference>
<dbReference type="InterPro" id="IPR027417">
    <property type="entry name" value="P-loop_NTPase"/>
</dbReference>
<dbReference type="GO" id="GO:0005524">
    <property type="term" value="F:ATP binding"/>
    <property type="evidence" value="ECO:0007669"/>
    <property type="project" value="UniProtKB-KW"/>
</dbReference>
<dbReference type="Pfam" id="PF00005">
    <property type="entry name" value="ABC_tran"/>
    <property type="match status" value="1"/>
</dbReference>
<dbReference type="PROSITE" id="PS50893">
    <property type="entry name" value="ABC_TRANSPORTER_2"/>
    <property type="match status" value="1"/>
</dbReference>
<reference evidence="5" key="1">
    <citation type="journal article" date="2019" name="Int. J. Syst. Evol. Microbiol.">
        <title>The Global Catalogue of Microorganisms (GCM) 10K type strain sequencing project: providing services to taxonomists for standard genome sequencing and annotation.</title>
        <authorList>
            <consortium name="The Broad Institute Genomics Platform"/>
            <consortium name="The Broad Institute Genome Sequencing Center for Infectious Disease"/>
            <person name="Wu L."/>
            <person name="Ma J."/>
        </authorList>
    </citation>
    <scope>NUCLEOTIDE SEQUENCE [LARGE SCALE GENOMIC DNA]</scope>
    <source>
        <strain evidence="5">JCM 17810</strain>
    </source>
</reference>
<dbReference type="EMBL" id="BAABGN010000008">
    <property type="protein sequence ID" value="GAA4423344.1"/>
    <property type="molecule type" value="Genomic_DNA"/>
</dbReference>
<name>A0ABP8L6U5_9MICO</name>
<keyword evidence="2 4" id="KW-0067">ATP-binding</keyword>
<dbReference type="PANTHER" id="PTHR43158">
    <property type="entry name" value="SKFA PEPTIDE EXPORT ATP-BINDING PROTEIN SKFE"/>
    <property type="match status" value="1"/>
</dbReference>
<protein>
    <submittedName>
        <fullName evidence="4">ABC transporter ATP-binding protein</fullName>
    </submittedName>
</protein>
<feature type="domain" description="ABC transporter" evidence="3">
    <location>
        <begin position="14"/>
        <end position="239"/>
    </location>
</feature>
<evidence type="ECO:0000256" key="1">
    <source>
        <dbReference type="ARBA" id="ARBA00022741"/>
    </source>
</evidence>
<sequence>MTSPSTIETTGLAVEVEDLSVRYGDRRALDHASLTLPAGSIIGLLGRNGSGKTTLLSTVAALRRPDSGRVLVGGQEPFENEKLMEQICLVRESGDVLPDERISTNIEYFATARPNWDDELAGRLLDVFELGARSRPRQLSRGQRSAFGVVLGLASRAPLTMLDEVYLGMDAPSRYAFYDLLLEDYVEHPRTIVLSSHLISELDRLLEHVVVLHEGSTLLTGDADELRGRGATVTGRAADVDQAVASLSDVTVLSERSLGATRQVTIIGEQDRLGPDVTGRVRDAGLELGPVELQDLFVHLTERKS</sequence>
<keyword evidence="5" id="KW-1185">Reference proteome</keyword>
<proteinExistence type="predicted"/>
<organism evidence="4 5">
    <name type="scientific">Georgenia halophila</name>
    <dbReference type="NCBI Taxonomy" id="620889"/>
    <lineage>
        <taxon>Bacteria</taxon>
        <taxon>Bacillati</taxon>
        <taxon>Actinomycetota</taxon>
        <taxon>Actinomycetes</taxon>
        <taxon>Micrococcales</taxon>
        <taxon>Bogoriellaceae</taxon>
        <taxon>Georgenia</taxon>
    </lineage>
</organism>
<dbReference type="SUPFAM" id="SSF52540">
    <property type="entry name" value="P-loop containing nucleoside triphosphate hydrolases"/>
    <property type="match status" value="1"/>
</dbReference>
<evidence type="ECO:0000256" key="2">
    <source>
        <dbReference type="ARBA" id="ARBA00022840"/>
    </source>
</evidence>
<dbReference type="PANTHER" id="PTHR43158:SF5">
    <property type="entry name" value="ABC TRANSPORTER, ATP-BINDING PROTEIN"/>
    <property type="match status" value="1"/>
</dbReference>
<evidence type="ECO:0000313" key="5">
    <source>
        <dbReference type="Proteomes" id="UP001500622"/>
    </source>
</evidence>
<comment type="caution">
    <text evidence="4">The sequence shown here is derived from an EMBL/GenBank/DDBJ whole genome shotgun (WGS) entry which is preliminary data.</text>
</comment>
<gene>
    <name evidence="4" type="ORF">GCM10023169_18810</name>
</gene>
<keyword evidence="1" id="KW-0547">Nucleotide-binding</keyword>
<dbReference type="CDD" id="cd03230">
    <property type="entry name" value="ABC_DR_subfamily_A"/>
    <property type="match status" value="1"/>
</dbReference>
<dbReference type="Gene3D" id="3.40.50.300">
    <property type="entry name" value="P-loop containing nucleotide triphosphate hydrolases"/>
    <property type="match status" value="1"/>
</dbReference>
<accession>A0ABP8L6U5</accession>
<dbReference type="RefSeq" id="WP_345216000.1">
    <property type="nucleotide sequence ID" value="NZ_BAABGN010000008.1"/>
</dbReference>
<dbReference type="SMART" id="SM00382">
    <property type="entry name" value="AAA"/>
    <property type="match status" value="1"/>
</dbReference>